<evidence type="ECO:0000313" key="3">
    <source>
        <dbReference type="Proteomes" id="UP000325755"/>
    </source>
</evidence>
<feature type="region of interest" description="Disordered" evidence="1">
    <location>
        <begin position="83"/>
        <end position="102"/>
    </location>
</feature>
<name>A0A5Q0BHF0_9GAMM</name>
<reference evidence="2 3" key="1">
    <citation type="submission" date="2019-09" db="EMBL/GenBank/DDBJ databases">
        <title>Ecophysiology of the spiral-shaped methanotroph Methylospira mobilis as revealed by the complete genome sequence.</title>
        <authorList>
            <person name="Oshkin I.Y."/>
            <person name="Dedysh S.N."/>
            <person name="Miroshnikov K."/>
            <person name="Danilova O.V."/>
            <person name="Hakobyan A."/>
            <person name="Liesack W."/>
        </authorList>
    </citation>
    <scope>NUCLEOTIDE SEQUENCE [LARGE SCALE GENOMIC DNA]</scope>
    <source>
        <strain evidence="2 3">Shm1</strain>
    </source>
</reference>
<evidence type="ECO:0008006" key="4">
    <source>
        <dbReference type="Google" id="ProtNLM"/>
    </source>
</evidence>
<sequence length="102" mass="11153">MSTAAEKRYMAQVAALGCAICRRLGLGVTPAQVHHPRADAGMGQRASDFDTIPLCPYHHTGDGGFHALGPVRFAAEYGVTERELTEQTRRDVEQANTDARLW</sequence>
<evidence type="ECO:0000313" key="2">
    <source>
        <dbReference type="EMBL" id="QFY42979.1"/>
    </source>
</evidence>
<dbReference type="Gene3D" id="3.30.40.190">
    <property type="match status" value="1"/>
</dbReference>
<keyword evidence="3" id="KW-1185">Reference proteome</keyword>
<dbReference type="AlphaFoldDB" id="A0A5Q0BHF0"/>
<accession>A0A5Q0BHF0</accession>
<proteinExistence type="predicted"/>
<dbReference type="EMBL" id="CP044205">
    <property type="protein sequence ID" value="QFY42979.1"/>
    <property type="molecule type" value="Genomic_DNA"/>
</dbReference>
<dbReference type="RefSeq" id="WP_153248967.1">
    <property type="nucleotide sequence ID" value="NZ_CP044205.1"/>
</dbReference>
<dbReference type="InParanoid" id="A0A5Q0BHF0"/>
<dbReference type="Proteomes" id="UP000325755">
    <property type="component" value="Chromosome"/>
</dbReference>
<dbReference type="InterPro" id="IPR031875">
    <property type="entry name" value="RecA_dep_nuc"/>
</dbReference>
<dbReference type="Pfam" id="PF16786">
    <property type="entry name" value="RecA_dep_nuc"/>
    <property type="match status" value="1"/>
</dbReference>
<dbReference type="KEGG" id="mmob:F6R98_10425"/>
<organism evidence="2 3">
    <name type="scientific">Candidatus Methylospira mobilis</name>
    <dbReference type="NCBI Taxonomy" id="1808979"/>
    <lineage>
        <taxon>Bacteria</taxon>
        <taxon>Pseudomonadati</taxon>
        <taxon>Pseudomonadota</taxon>
        <taxon>Gammaproteobacteria</taxon>
        <taxon>Methylococcales</taxon>
        <taxon>Methylococcaceae</taxon>
        <taxon>Candidatus Methylospira</taxon>
    </lineage>
</organism>
<evidence type="ECO:0000256" key="1">
    <source>
        <dbReference type="SAM" id="MobiDB-lite"/>
    </source>
</evidence>
<protein>
    <recommendedName>
        <fullName evidence="4">DUF968 domain-containing protein</fullName>
    </recommendedName>
</protein>
<dbReference type="OrthoDB" id="8966986at2"/>
<gene>
    <name evidence="2" type="ORF">F6R98_10425</name>
</gene>
<feature type="compositionally biased region" description="Basic and acidic residues" evidence="1">
    <location>
        <begin position="83"/>
        <end position="93"/>
    </location>
</feature>